<dbReference type="PANTHER" id="PTHR28291:SF1">
    <property type="entry name" value="CTD KINASE SUBUNIT GAMMA"/>
    <property type="match status" value="1"/>
</dbReference>
<dbReference type="Pfam" id="PF12350">
    <property type="entry name" value="CTK3_C"/>
    <property type="match status" value="1"/>
</dbReference>
<feature type="domain" description="CID" evidence="1">
    <location>
        <begin position="2"/>
        <end position="160"/>
    </location>
</feature>
<dbReference type="PANTHER" id="PTHR28291">
    <property type="entry name" value="CTD KINASE SUBUNIT GAMMA"/>
    <property type="match status" value="1"/>
</dbReference>
<dbReference type="EMBL" id="OZ004256">
    <property type="protein sequence ID" value="CAK7903950.1"/>
    <property type="molecule type" value="Genomic_DNA"/>
</dbReference>
<dbReference type="PROSITE" id="PS51391">
    <property type="entry name" value="CID"/>
    <property type="match status" value="1"/>
</dbReference>
<protein>
    <recommendedName>
        <fullName evidence="1">CID domain-containing protein</fullName>
    </recommendedName>
</protein>
<dbReference type="InterPro" id="IPR024638">
    <property type="entry name" value="Ctk3_N"/>
</dbReference>
<dbReference type="InterPro" id="IPR024637">
    <property type="entry name" value="Ctk3_C"/>
</dbReference>
<name>A0ABP0EAT1_9ASCO</name>
<gene>
    <name evidence="2" type="ORF">CAAN4_D07074</name>
</gene>
<evidence type="ECO:0000313" key="2">
    <source>
        <dbReference type="EMBL" id="CAK7903950.1"/>
    </source>
</evidence>
<evidence type="ECO:0000259" key="1">
    <source>
        <dbReference type="PROSITE" id="PS51391"/>
    </source>
</evidence>
<accession>A0ABP0EAT1</accession>
<dbReference type="InterPro" id="IPR042326">
    <property type="entry name" value="Ctk3"/>
</dbReference>
<dbReference type="Pfam" id="PF12243">
    <property type="entry name" value="CTK3"/>
    <property type="match status" value="1"/>
</dbReference>
<keyword evidence="3" id="KW-1185">Reference proteome</keyword>
<reference evidence="2 3" key="1">
    <citation type="submission" date="2024-01" db="EMBL/GenBank/DDBJ databases">
        <authorList>
            <consortium name="Genoscope - CEA"/>
            <person name="William W."/>
        </authorList>
    </citation>
    <scope>NUCLEOTIDE SEQUENCE [LARGE SCALE GENOMIC DNA]</scope>
    <source>
        <strain evidence="2 3">29B2s-10</strain>
    </source>
</reference>
<sequence length="314" mass="36431">MDPFEASTQFSQILRSLTPSIQNLTRAAHFALKNYQAEDYLSHSILEVVQDPKIDLNTKSTIFQFIEVLVHESRVISEQPKSPYNYPYVTVLKESLPKVLLQTLPGSNCSSLYNVYCSLKNISRTLSFSYDELDVQFNSIPETFTVDDVQNIAANIAFPEVTEDEEPETQDRLVTCWKLLIKKKKQSQYERLRQLEHKPMVTEKAVDEEEMFNLRMSRQDQALVDGQPSPQPNLLSKRQILARMEDDRETHKRSKETLWVVNRPREANAITEDEFLTSYWNKQTVLSPEEDQVFLNELEELNSLVALSYKDSQV</sequence>
<dbReference type="InterPro" id="IPR006569">
    <property type="entry name" value="CID_dom"/>
</dbReference>
<dbReference type="Proteomes" id="UP001497600">
    <property type="component" value="Chromosome D"/>
</dbReference>
<organism evidence="2 3">
    <name type="scientific">[Candida] anglica</name>
    <dbReference type="NCBI Taxonomy" id="148631"/>
    <lineage>
        <taxon>Eukaryota</taxon>
        <taxon>Fungi</taxon>
        <taxon>Dikarya</taxon>
        <taxon>Ascomycota</taxon>
        <taxon>Saccharomycotina</taxon>
        <taxon>Pichiomycetes</taxon>
        <taxon>Debaryomycetaceae</taxon>
        <taxon>Kurtzmaniella</taxon>
    </lineage>
</organism>
<evidence type="ECO:0000313" key="3">
    <source>
        <dbReference type="Proteomes" id="UP001497600"/>
    </source>
</evidence>
<proteinExistence type="predicted"/>